<proteinExistence type="predicted"/>
<name>A0A5B7E1S2_PORTR</name>
<accession>A0A5B7E1S2</accession>
<evidence type="ECO:0000313" key="2">
    <source>
        <dbReference type="Proteomes" id="UP000324222"/>
    </source>
</evidence>
<evidence type="ECO:0000313" key="1">
    <source>
        <dbReference type="EMBL" id="MPC27297.1"/>
    </source>
</evidence>
<dbReference type="Proteomes" id="UP000324222">
    <property type="component" value="Unassembled WGS sequence"/>
</dbReference>
<protein>
    <submittedName>
        <fullName evidence="1">Uncharacterized protein</fullName>
    </submittedName>
</protein>
<dbReference type="AlphaFoldDB" id="A0A5B7E1S2"/>
<sequence length="116" mass="12609">MIEPYAGGSLTCSDPDTCQCICIHLVALYETLSLLMNINAPMLPIVDLVVPHDGIAIGTYLDARQCVTCEGEQPSIGHNDSNFCKMPYYHCYCFADIVAQTSRQLCVVVTGDFGPS</sequence>
<organism evidence="1 2">
    <name type="scientific">Portunus trituberculatus</name>
    <name type="common">Swimming crab</name>
    <name type="synonym">Neptunus trituberculatus</name>
    <dbReference type="NCBI Taxonomy" id="210409"/>
    <lineage>
        <taxon>Eukaryota</taxon>
        <taxon>Metazoa</taxon>
        <taxon>Ecdysozoa</taxon>
        <taxon>Arthropoda</taxon>
        <taxon>Crustacea</taxon>
        <taxon>Multicrustacea</taxon>
        <taxon>Malacostraca</taxon>
        <taxon>Eumalacostraca</taxon>
        <taxon>Eucarida</taxon>
        <taxon>Decapoda</taxon>
        <taxon>Pleocyemata</taxon>
        <taxon>Brachyura</taxon>
        <taxon>Eubrachyura</taxon>
        <taxon>Portunoidea</taxon>
        <taxon>Portunidae</taxon>
        <taxon>Portuninae</taxon>
        <taxon>Portunus</taxon>
    </lineage>
</organism>
<dbReference type="EMBL" id="VSRR010001722">
    <property type="protein sequence ID" value="MPC27297.1"/>
    <property type="molecule type" value="Genomic_DNA"/>
</dbReference>
<reference evidence="1 2" key="1">
    <citation type="submission" date="2019-05" db="EMBL/GenBank/DDBJ databases">
        <title>Another draft genome of Portunus trituberculatus and its Hox gene families provides insights of decapod evolution.</title>
        <authorList>
            <person name="Jeong J.-H."/>
            <person name="Song I."/>
            <person name="Kim S."/>
            <person name="Choi T."/>
            <person name="Kim D."/>
            <person name="Ryu S."/>
            <person name="Kim W."/>
        </authorList>
    </citation>
    <scope>NUCLEOTIDE SEQUENCE [LARGE SCALE GENOMIC DNA]</scope>
    <source>
        <tissue evidence="1">Muscle</tissue>
    </source>
</reference>
<gene>
    <name evidence="1" type="ORF">E2C01_020465</name>
</gene>
<keyword evidence="2" id="KW-1185">Reference proteome</keyword>
<comment type="caution">
    <text evidence="1">The sequence shown here is derived from an EMBL/GenBank/DDBJ whole genome shotgun (WGS) entry which is preliminary data.</text>
</comment>